<accession>A0AAD7TYU3</accession>
<evidence type="ECO:0000313" key="3">
    <source>
        <dbReference type="Proteomes" id="UP001215151"/>
    </source>
</evidence>
<organism evidence="2 3">
    <name type="scientific">Trametes cubensis</name>
    <dbReference type="NCBI Taxonomy" id="1111947"/>
    <lineage>
        <taxon>Eukaryota</taxon>
        <taxon>Fungi</taxon>
        <taxon>Dikarya</taxon>
        <taxon>Basidiomycota</taxon>
        <taxon>Agaricomycotina</taxon>
        <taxon>Agaricomycetes</taxon>
        <taxon>Polyporales</taxon>
        <taxon>Polyporaceae</taxon>
        <taxon>Trametes</taxon>
    </lineage>
</organism>
<reference evidence="2" key="1">
    <citation type="submission" date="2022-11" db="EMBL/GenBank/DDBJ databases">
        <title>Genome Sequence of Cubamyces cubensis.</title>
        <authorList>
            <person name="Buettner E."/>
        </authorList>
    </citation>
    <scope>NUCLEOTIDE SEQUENCE</scope>
    <source>
        <strain evidence="2">MPL-01</strain>
    </source>
</reference>
<dbReference type="AlphaFoldDB" id="A0AAD7TYU3"/>
<dbReference type="Proteomes" id="UP001215151">
    <property type="component" value="Unassembled WGS sequence"/>
</dbReference>
<sequence length="206" mass="23451">MFFFTNTTASAEPAAVPRAVRFSPTEGEASIKDPRVAFALALRAPSPFPHLRAQKKFVAGRLGKSSTKIVPLKWRSIESRRTRKLLIPKGTPGVEEESATGTEREEEDARRRKTNQYYFSRAARYVRKAHFQSGDRVLINVTINDRATWRHGVVPNLKLNPRSMIGADRFLYPATYEWKGQTRTEMFDPHYCCILYDTLLSKSNAA</sequence>
<dbReference type="EMBL" id="JAPEVG010000053">
    <property type="protein sequence ID" value="KAJ8489134.1"/>
    <property type="molecule type" value="Genomic_DNA"/>
</dbReference>
<protein>
    <submittedName>
        <fullName evidence="2">Uncharacterized protein</fullName>
    </submittedName>
</protein>
<gene>
    <name evidence="2" type="ORF">ONZ51_g3125</name>
</gene>
<feature type="region of interest" description="Disordered" evidence="1">
    <location>
        <begin position="88"/>
        <end position="112"/>
    </location>
</feature>
<keyword evidence="3" id="KW-1185">Reference proteome</keyword>
<comment type="caution">
    <text evidence="2">The sequence shown here is derived from an EMBL/GenBank/DDBJ whole genome shotgun (WGS) entry which is preliminary data.</text>
</comment>
<evidence type="ECO:0000256" key="1">
    <source>
        <dbReference type="SAM" id="MobiDB-lite"/>
    </source>
</evidence>
<proteinExistence type="predicted"/>
<evidence type="ECO:0000313" key="2">
    <source>
        <dbReference type="EMBL" id="KAJ8489134.1"/>
    </source>
</evidence>
<name>A0AAD7TYU3_9APHY</name>